<dbReference type="AlphaFoldDB" id="A0A223HZV2"/>
<reference evidence="1 2" key="1">
    <citation type="submission" date="2016-08" db="EMBL/GenBank/DDBJ databases">
        <title>A novel genetic cassette of butanologenic Thermoanaerobacterium thermosaccharolyticum that directly convert cellulose to butanol.</title>
        <authorList>
            <person name="Li T."/>
            <person name="He J."/>
        </authorList>
    </citation>
    <scope>NUCLEOTIDE SEQUENCE [LARGE SCALE GENOMIC DNA]</scope>
    <source>
        <strain evidence="1 2">TG57</strain>
    </source>
</reference>
<dbReference type="EMBL" id="CP016893">
    <property type="protein sequence ID" value="AST57834.1"/>
    <property type="molecule type" value="Genomic_DNA"/>
</dbReference>
<organism evidence="1 2">
    <name type="scientific">Thermoanaerobacterium thermosaccharolyticum</name>
    <name type="common">Clostridium thermosaccharolyticum</name>
    <dbReference type="NCBI Taxonomy" id="1517"/>
    <lineage>
        <taxon>Bacteria</taxon>
        <taxon>Bacillati</taxon>
        <taxon>Bacillota</taxon>
        <taxon>Clostridia</taxon>
        <taxon>Thermoanaerobacterales</taxon>
        <taxon>Thermoanaerobacteraceae</taxon>
        <taxon>Thermoanaerobacterium</taxon>
    </lineage>
</organism>
<gene>
    <name evidence="1" type="ORF">Thert_01851</name>
</gene>
<evidence type="ECO:0000313" key="2">
    <source>
        <dbReference type="Proteomes" id="UP000214975"/>
    </source>
</evidence>
<protein>
    <submittedName>
        <fullName evidence="1">Uncharacterized protein</fullName>
    </submittedName>
</protein>
<dbReference type="Proteomes" id="UP000214975">
    <property type="component" value="Chromosome"/>
</dbReference>
<proteinExistence type="predicted"/>
<name>A0A223HZV2_THETR</name>
<dbReference type="RefSeq" id="WP_164906171.1">
    <property type="nucleotide sequence ID" value="NZ_CP016893.1"/>
</dbReference>
<sequence length="53" mass="6302">MEILKFIFSREYRAKVVNAFTEEVISLCYEAEKSIFELYSQNEENIDDMEKAS</sequence>
<evidence type="ECO:0000313" key="1">
    <source>
        <dbReference type="EMBL" id="AST57834.1"/>
    </source>
</evidence>
<accession>A0A223HZV2</accession>